<keyword evidence="1" id="KW-1133">Transmembrane helix</keyword>
<evidence type="ECO:0000256" key="1">
    <source>
        <dbReference type="SAM" id="Phobius"/>
    </source>
</evidence>
<evidence type="ECO:0000313" key="2">
    <source>
        <dbReference type="EMBL" id="CAF1509862.1"/>
    </source>
</evidence>
<protein>
    <submittedName>
        <fullName evidence="2">Uncharacterized protein</fullName>
    </submittedName>
</protein>
<reference evidence="2" key="1">
    <citation type="submission" date="2021-02" db="EMBL/GenBank/DDBJ databases">
        <authorList>
            <person name="Nowell W R."/>
        </authorList>
    </citation>
    <scope>NUCLEOTIDE SEQUENCE</scope>
</reference>
<dbReference type="EMBL" id="CAJNON010002422">
    <property type="protein sequence ID" value="CAF1509862.1"/>
    <property type="molecule type" value="Genomic_DNA"/>
</dbReference>
<keyword evidence="1" id="KW-0472">Membrane</keyword>
<comment type="caution">
    <text evidence="2">The sequence shown here is derived from an EMBL/GenBank/DDBJ whole genome shotgun (WGS) entry which is preliminary data.</text>
</comment>
<dbReference type="Proteomes" id="UP000663891">
    <property type="component" value="Unassembled WGS sequence"/>
</dbReference>
<keyword evidence="1" id="KW-0812">Transmembrane</keyword>
<dbReference type="AlphaFoldDB" id="A0A815U1W6"/>
<accession>A0A815U1W6</accession>
<gene>
    <name evidence="2" type="ORF">VCS650_LOCUS42711</name>
</gene>
<organism evidence="2 3">
    <name type="scientific">Adineta steineri</name>
    <dbReference type="NCBI Taxonomy" id="433720"/>
    <lineage>
        <taxon>Eukaryota</taxon>
        <taxon>Metazoa</taxon>
        <taxon>Spiralia</taxon>
        <taxon>Gnathifera</taxon>
        <taxon>Rotifera</taxon>
        <taxon>Eurotatoria</taxon>
        <taxon>Bdelloidea</taxon>
        <taxon>Adinetida</taxon>
        <taxon>Adinetidae</taxon>
        <taxon>Adineta</taxon>
    </lineage>
</organism>
<feature type="transmembrane region" description="Helical" evidence="1">
    <location>
        <begin position="7"/>
        <end position="26"/>
    </location>
</feature>
<evidence type="ECO:0000313" key="3">
    <source>
        <dbReference type="Proteomes" id="UP000663891"/>
    </source>
</evidence>
<name>A0A815U1W6_9BILA</name>
<proteinExistence type="predicted"/>
<sequence>MIRDIKYIINNEICLVYFMMVVPWLLMDQYGPSVNSDIYQQQLINDHLAAQVLPRPSGSKKHYLVGKFSESYEHPLSTSS</sequence>